<dbReference type="RefSeq" id="WP_148952034.1">
    <property type="nucleotide sequence ID" value="NZ_CP043312.1"/>
</dbReference>
<keyword evidence="1 12" id="KW-0813">Transport</keyword>
<evidence type="ECO:0000256" key="14">
    <source>
        <dbReference type="SAM" id="Phobius"/>
    </source>
</evidence>
<evidence type="ECO:0000256" key="3">
    <source>
        <dbReference type="ARBA" id="ARBA00022692"/>
    </source>
</evidence>
<comment type="similarity">
    <text evidence="12">Belongs to the ATPase B chain family.</text>
</comment>
<gene>
    <name evidence="15" type="ORF">FZC37_01865</name>
</gene>
<name>A0A5C0UJI0_9RICK</name>
<keyword evidence="5 14" id="KW-1133">Transmembrane helix</keyword>
<evidence type="ECO:0000256" key="12">
    <source>
        <dbReference type="RuleBase" id="RU003848"/>
    </source>
</evidence>
<dbReference type="KEGG" id="snay:FZC37_01865"/>
<evidence type="ECO:0000256" key="7">
    <source>
        <dbReference type="ARBA" id="ARBA00023136"/>
    </source>
</evidence>
<comment type="function">
    <text evidence="10">Component of the F(0) channel, it forms part of the peripheral stalk, linking F(1) to F(0). The b'-subunit is a diverged and duplicated form of b found in plants and photosynthetic bacteria.</text>
</comment>
<evidence type="ECO:0000256" key="6">
    <source>
        <dbReference type="ARBA" id="ARBA00023065"/>
    </source>
</evidence>
<sequence>MLPQLDLSHYLSSVVWLIISFGSFFLFVNFWLVPRLNSISKKRKVYIDKHMQQIDEMRNEIAKIEQQNEEKLMLAQEEAERIKAEALNEFTREANAIIDSANKECANLLAKEMSIIEKNVNSLLAKKEQIAETVAISILDRIKTD</sequence>
<evidence type="ECO:0000256" key="13">
    <source>
        <dbReference type="SAM" id="Coils"/>
    </source>
</evidence>
<comment type="function">
    <text evidence="9">F(1)F(0) ATP synthase produces ATP from ADP in the presence of a proton or sodium gradient. F-type ATPases consist of two structural domains, F(1) containing the extramembraneous catalytic core and F(0) containing the membrane proton channel, linked together by a central stalk and a peripheral stalk. During catalysis, ATP synthesis in the catalytic domain of F(1) is coupled via a rotary mechanism of the central stalk subunits to proton translocation.</text>
</comment>
<keyword evidence="3 12" id="KW-0812">Transmembrane</keyword>
<dbReference type="GO" id="GO:0015986">
    <property type="term" value="P:proton motive force-driven ATP synthesis"/>
    <property type="evidence" value="ECO:0007669"/>
    <property type="project" value="InterPro"/>
</dbReference>
<reference evidence="15 16" key="1">
    <citation type="submission" date="2019-08" db="EMBL/GenBank/DDBJ databases">
        <title>Highly reduced genomes of protist endosymbionts show evolutionary convergence.</title>
        <authorList>
            <person name="George E."/>
            <person name="Husnik F."/>
            <person name="Tashyreva D."/>
            <person name="Prokopchuk G."/>
            <person name="Horak A."/>
            <person name="Kwong W.K."/>
            <person name="Lukes J."/>
            <person name="Keeling P.J."/>
        </authorList>
    </citation>
    <scope>NUCLEOTIDE SEQUENCE [LARGE SCALE GENOMIC DNA]</scope>
    <source>
        <strain evidence="15">1621</strain>
    </source>
</reference>
<keyword evidence="4 12" id="KW-0375">Hydrogen ion transport</keyword>
<evidence type="ECO:0000256" key="11">
    <source>
        <dbReference type="ARBA" id="ARBA00037847"/>
    </source>
</evidence>
<keyword evidence="16" id="KW-1185">Reference proteome</keyword>
<dbReference type="InterPro" id="IPR002146">
    <property type="entry name" value="ATP_synth_b/b'su_bac/chlpt"/>
</dbReference>
<evidence type="ECO:0000256" key="8">
    <source>
        <dbReference type="ARBA" id="ARBA00023310"/>
    </source>
</evidence>
<keyword evidence="13" id="KW-0175">Coiled coil</keyword>
<organism evidence="15 16">
    <name type="scientific">Candidatus Sneabacter namystus</name>
    <dbReference type="NCBI Taxonomy" id="2601646"/>
    <lineage>
        <taxon>Bacteria</taxon>
        <taxon>Pseudomonadati</taxon>
        <taxon>Pseudomonadota</taxon>
        <taxon>Alphaproteobacteria</taxon>
        <taxon>Rickettsiales</taxon>
        <taxon>Rickettsiaceae</taxon>
        <taxon>Rickettsieae</taxon>
        <taxon>Candidatus Sneabacter</taxon>
    </lineage>
</organism>
<dbReference type="GO" id="GO:0012505">
    <property type="term" value="C:endomembrane system"/>
    <property type="evidence" value="ECO:0007669"/>
    <property type="project" value="UniProtKB-SubCell"/>
</dbReference>
<keyword evidence="7 14" id="KW-0472">Membrane</keyword>
<evidence type="ECO:0000256" key="10">
    <source>
        <dbReference type="ARBA" id="ARBA00025614"/>
    </source>
</evidence>
<keyword evidence="8" id="KW-0066">ATP synthesis</keyword>
<dbReference type="OrthoDB" id="9805716at2"/>
<dbReference type="GO" id="GO:0045259">
    <property type="term" value="C:proton-transporting ATP synthase complex"/>
    <property type="evidence" value="ECO:0007669"/>
    <property type="project" value="UniProtKB-KW"/>
</dbReference>
<comment type="subcellular location">
    <subcellularLocation>
        <location evidence="11">Endomembrane system</location>
        <topology evidence="11">Single-pass membrane protein</topology>
    </subcellularLocation>
</comment>
<keyword evidence="6 12" id="KW-0406">Ion transport</keyword>
<dbReference type="Pfam" id="PF00430">
    <property type="entry name" value="ATP-synt_B"/>
    <property type="match status" value="1"/>
</dbReference>
<dbReference type="CDD" id="cd06503">
    <property type="entry name" value="ATP-synt_Fo_b"/>
    <property type="match status" value="1"/>
</dbReference>
<evidence type="ECO:0000256" key="2">
    <source>
        <dbReference type="ARBA" id="ARBA00022547"/>
    </source>
</evidence>
<dbReference type="EMBL" id="CP043312">
    <property type="protein sequence ID" value="QEK39673.1"/>
    <property type="molecule type" value="Genomic_DNA"/>
</dbReference>
<dbReference type="AlphaFoldDB" id="A0A5C0UJI0"/>
<proteinExistence type="inferred from homology"/>
<accession>A0A5C0UJI0</accession>
<evidence type="ECO:0000256" key="5">
    <source>
        <dbReference type="ARBA" id="ARBA00022989"/>
    </source>
</evidence>
<evidence type="ECO:0000256" key="1">
    <source>
        <dbReference type="ARBA" id="ARBA00022448"/>
    </source>
</evidence>
<feature type="coiled-coil region" evidence="13">
    <location>
        <begin position="47"/>
        <end position="94"/>
    </location>
</feature>
<feature type="transmembrane region" description="Helical" evidence="14">
    <location>
        <begin position="14"/>
        <end position="33"/>
    </location>
</feature>
<evidence type="ECO:0000313" key="16">
    <source>
        <dbReference type="Proteomes" id="UP000323844"/>
    </source>
</evidence>
<protein>
    <submittedName>
        <fullName evidence="15">ATP synthase F0 subunit B</fullName>
    </submittedName>
</protein>
<evidence type="ECO:0000256" key="4">
    <source>
        <dbReference type="ARBA" id="ARBA00022781"/>
    </source>
</evidence>
<dbReference type="GO" id="GO:0015078">
    <property type="term" value="F:proton transmembrane transporter activity"/>
    <property type="evidence" value="ECO:0007669"/>
    <property type="project" value="InterPro"/>
</dbReference>
<evidence type="ECO:0000256" key="9">
    <source>
        <dbReference type="ARBA" id="ARBA00025198"/>
    </source>
</evidence>
<evidence type="ECO:0000313" key="15">
    <source>
        <dbReference type="EMBL" id="QEK39673.1"/>
    </source>
</evidence>
<keyword evidence="2 12" id="KW-0138">CF(0)</keyword>
<dbReference type="Proteomes" id="UP000323844">
    <property type="component" value="Chromosome"/>
</dbReference>